<dbReference type="OrthoDB" id="10253954at2759"/>
<dbReference type="SMART" id="SM00060">
    <property type="entry name" value="FN3"/>
    <property type="match status" value="5"/>
</dbReference>
<feature type="domain" description="Fibronectin type-III" evidence="2">
    <location>
        <begin position="201"/>
        <end position="313"/>
    </location>
</feature>
<dbReference type="InterPro" id="IPR036116">
    <property type="entry name" value="FN3_sf"/>
</dbReference>
<reference evidence="3" key="1">
    <citation type="submission" date="2020-11" db="EMBL/GenBank/DDBJ databases">
        <authorList>
            <person name="Tran Van P."/>
        </authorList>
    </citation>
    <scope>NUCLEOTIDE SEQUENCE</scope>
</reference>
<dbReference type="InterPro" id="IPR050713">
    <property type="entry name" value="RTP_Phos/Ushers"/>
</dbReference>
<keyword evidence="4" id="KW-1185">Reference proteome</keyword>
<feature type="domain" description="Fibronectin type-III" evidence="2">
    <location>
        <begin position="2"/>
        <end position="96"/>
    </location>
</feature>
<evidence type="ECO:0000313" key="4">
    <source>
        <dbReference type="Proteomes" id="UP000677054"/>
    </source>
</evidence>
<evidence type="ECO:0000256" key="1">
    <source>
        <dbReference type="ARBA" id="ARBA00022737"/>
    </source>
</evidence>
<proteinExistence type="predicted"/>
<dbReference type="EMBL" id="LR907504">
    <property type="protein sequence ID" value="CAD7254141.1"/>
    <property type="molecule type" value="Genomic_DNA"/>
</dbReference>
<keyword evidence="1" id="KW-0677">Repeat</keyword>
<dbReference type="CDD" id="cd00063">
    <property type="entry name" value="FN3"/>
    <property type="match status" value="5"/>
</dbReference>
<evidence type="ECO:0000259" key="2">
    <source>
        <dbReference type="PROSITE" id="PS50853"/>
    </source>
</evidence>
<dbReference type="GO" id="GO:0016020">
    <property type="term" value="C:membrane"/>
    <property type="evidence" value="ECO:0007669"/>
    <property type="project" value="UniProtKB-SubCell"/>
</dbReference>
<accession>A0A7R9FTD2</accession>
<name>A0A7R9FTD2_9CRUS</name>
<feature type="domain" description="Fibronectin type-III" evidence="2">
    <location>
        <begin position="409"/>
        <end position="503"/>
    </location>
</feature>
<feature type="domain" description="Fibronectin type-III" evidence="2">
    <location>
        <begin position="100"/>
        <end position="200"/>
    </location>
</feature>
<protein>
    <recommendedName>
        <fullName evidence="2">Fibronectin type-III domain-containing protein</fullName>
    </recommendedName>
</protein>
<dbReference type="EMBL" id="CAJPEV010007987">
    <property type="protein sequence ID" value="CAG0905062.1"/>
    <property type="molecule type" value="Genomic_DNA"/>
</dbReference>
<dbReference type="Pfam" id="PF00041">
    <property type="entry name" value="fn3"/>
    <property type="match status" value="4"/>
</dbReference>
<organism evidence="3">
    <name type="scientific">Darwinula stevensoni</name>
    <dbReference type="NCBI Taxonomy" id="69355"/>
    <lineage>
        <taxon>Eukaryota</taxon>
        <taxon>Metazoa</taxon>
        <taxon>Ecdysozoa</taxon>
        <taxon>Arthropoda</taxon>
        <taxon>Crustacea</taxon>
        <taxon>Oligostraca</taxon>
        <taxon>Ostracoda</taxon>
        <taxon>Podocopa</taxon>
        <taxon>Podocopida</taxon>
        <taxon>Darwinulocopina</taxon>
        <taxon>Darwinuloidea</taxon>
        <taxon>Darwinulidae</taxon>
        <taxon>Darwinula</taxon>
    </lineage>
</organism>
<dbReference type="PRINTS" id="PR00014">
    <property type="entry name" value="FNTYPEIII"/>
</dbReference>
<feature type="non-terminal residue" evidence="3">
    <location>
        <position position="1"/>
    </location>
</feature>
<dbReference type="SUPFAM" id="SSF49265">
    <property type="entry name" value="Fibronectin type III"/>
    <property type="match status" value="3"/>
</dbReference>
<dbReference type="FunFam" id="2.60.40.10:FF:000028">
    <property type="entry name" value="Neuronal cell adhesion molecule"/>
    <property type="match status" value="1"/>
</dbReference>
<evidence type="ECO:0000313" key="3">
    <source>
        <dbReference type="EMBL" id="CAD7254141.1"/>
    </source>
</evidence>
<dbReference type="PANTHER" id="PTHR46957:SF3">
    <property type="entry name" value="CYTOKINE RECEPTOR"/>
    <property type="match status" value="1"/>
</dbReference>
<sequence length="539" mass="61489">TVPSQPLGLASVLQNATSIQLKWERPEFVQVPIINYELYWHDTYTDEVQCKSIPVKGEYVLTDLYPDNEYKIWLAAKSKSDEGAPTPPITVSTKNYVIHEPEDVVVEVVNFTSAIVRWKPPKQKEQHRFIVGYRISTQEMDDLRKPIGEPLVHTVQNRSTLTFLLTDLQPDSKYEVRVAAFMRQGFGKRNSPIVLQTPGGVPSRPKLKLVDVETVGAAIEATWENPSKTFGKIQGWRLRYGKRPNSYNNDPKYEEEKLHMTDVTLDQPDANKHDIRNLDYGREYEFRLACCNDVGCGQEAIALIRIPEKSPAGPPTNISFHHITANSIAISWEDPVPSQCNGRILGYKFQLHKFNDYLVSERNVSSPKMIVKGLEENIPYHFRICAYNGKGVGPFSEKIHLDTTLAPRAPRNVKAMATSEDTLEVWWDEVPRESIAGYRIFYSVADTENPELWKHKDVPWTSSVHLQNLVQSSEYSIQVAVRTKVGGLGRLSEALLVKVTPEDVPMKLRSPFVGNDYMYLRWESPNAFVPYKYKVRSHK</sequence>
<dbReference type="InterPro" id="IPR013783">
    <property type="entry name" value="Ig-like_fold"/>
</dbReference>
<feature type="domain" description="Fibronectin type-III" evidence="2">
    <location>
        <begin position="314"/>
        <end position="407"/>
    </location>
</feature>
<gene>
    <name evidence="3" type="ORF">DSTB1V02_LOCUS13887</name>
</gene>
<dbReference type="Gene3D" id="2.60.40.10">
    <property type="entry name" value="Immunoglobulins"/>
    <property type="match status" value="5"/>
</dbReference>
<dbReference type="InterPro" id="IPR003961">
    <property type="entry name" value="FN3_dom"/>
</dbReference>
<dbReference type="AlphaFoldDB" id="A0A7R9FTD2"/>
<dbReference type="PANTHER" id="PTHR46957">
    <property type="entry name" value="CYTOKINE RECEPTOR"/>
    <property type="match status" value="1"/>
</dbReference>
<dbReference type="Proteomes" id="UP000677054">
    <property type="component" value="Unassembled WGS sequence"/>
</dbReference>
<dbReference type="PROSITE" id="PS50853">
    <property type="entry name" value="FN3"/>
    <property type="match status" value="5"/>
</dbReference>